<dbReference type="GO" id="GO:0006633">
    <property type="term" value="P:fatty acid biosynthetic process"/>
    <property type="evidence" value="ECO:0007669"/>
    <property type="project" value="UniProtKB-KW"/>
</dbReference>
<evidence type="ECO:0000256" key="11">
    <source>
        <dbReference type="ARBA" id="ARBA00038963"/>
    </source>
</evidence>
<evidence type="ECO:0000256" key="7">
    <source>
        <dbReference type="ARBA" id="ARBA00023002"/>
    </source>
</evidence>
<dbReference type="InterPro" id="IPR013149">
    <property type="entry name" value="ADH-like_C"/>
</dbReference>
<dbReference type="EC" id="1.3.1.104" evidence="11"/>
<dbReference type="PANTHER" id="PTHR43981:SF2">
    <property type="entry name" value="ENOYL-[ACYL-CARRIER-PROTEIN] REDUCTASE, MITOCHONDRIAL"/>
    <property type="match status" value="1"/>
</dbReference>
<dbReference type="InterPro" id="IPR011032">
    <property type="entry name" value="GroES-like_sf"/>
</dbReference>
<keyword evidence="6" id="KW-0809">Transit peptide</keyword>
<evidence type="ECO:0000256" key="1">
    <source>
        <dbReference type="ARBA" id="ARBA00004173"/>
    </source>
</evidence>
<dbReference type="Proteomes" id="UP001152562">
    <property type="component" value="Unassembled WGS sequence"/>
</dbReference>
<dbReference type="Gene3D" id="3.90.180.10">
    <property type="entry name" value="Medium-chain alcohol dehydrogenases, catalytic domain"/>
    <property type="match status" value="2"/>
</dbReference>
<evidence type="ECO:0000259" key="15">
    <source>
        <dbReference type="SMART" id="SM00829"/>
    </source>
</evidence>
<feature type="domain" description="Enoyl reductase (ER)" evidence="15">
    <location>
        <begin position="46"/>
        <end position="348"/>
    </location>
</feature>
<keyword evidence="4" id="KW-0276">Fatty acid metabolism</keyword>
<name>A0A9P0TE92_PIEBR</name>
<dbReference type="GO" id="GO:0005739">
    <property type="term" value="C:mitochondrion"/>
    <property type="evidence" value="ECO:0007669"/>
    <property type="project" value="UniProtKB-SubCell"/>
</dbReference>
<evidence type="ECO:0000256" key="6">
    <source>
        <dbReference type="ARBA" id="ARBA00022946"/>
    </source>
</evidence>
<dbReference type="InterPro" id="IPR020843">
    <property type="entry name" value="ER"/>
</dbReference>
<keyword evidence="10" id="KW-0275">Fatty acid biosynthesis</keyword>
<evidence type="ECO:0000256" key="5">
    <source>
        <dbReference type="ARBA" id="ARBA00022857"/>
    </source>
</evidence>
<comment type="subcellular location">
    <subcellularLocation>
        <location evidence="1">Mitochondrion</location>
    </subcellularLocation>
</comment>
<dbReference type="Pfam" id="PF08240">
    <property type="entry name" value="ADH_N"/>
    <property type="match status" value="2"/>
</dbReference>
<dbReference type="InterPro" id="IPR013154">
    <property type="entry name" value="ADH-like_N"/>
</dbReference>
<evidence type="ECO:0000313" key="17">
    <source>
        <dbReference type="Proteomes" id="UP001152562"/>
    </source>
</evidence>
<proteinExistence type="inferred from homology"/>
<evidence type="ECO:0000256" key="14">
    <source>
        <dbReference type="ARBA" id="ARBA00048843"/>
    </source>
</evidence>
<dbReference type="AlphaFoldDB" id="A0A9P0TE92"/>
<evidence type="ECO:0000256" key="8">
    <source>
        <dbReference type="ARBA" id="ARBA00023098"/>
    </source>
</evidence>
<evidence type="ECO:0000256" key="3">
    <source>
        <dbReference type="ARBA" id="ARBA00022516"/>
    </source>
</evidence>
<evidence type="ECO:0000256" key="12">
    <source>
        <dbReference type="ARBA" id="ARBA00041058"/>
    </source>
</evidence>
<dbReference type="Pfam" id="PF00107">
    <property type="entry name" value="ADH_zinc_N"/>
    <property type="match status" value="1"/>
</dbReference>
<comment type="catalytic activity">
    <reaction evidence="14">
        <text>a 2,3-saturated acyl-[ACP] + NADP(+) = a (2E)-enoyl-[ACP] + NADPH + H(+)</text>
        <dbReference type="Rhea" id="RHEA:22564"/>
        <dbReference type="Rhea" id="RHEA-COMP:9925"/>
        <dbReference type="Rhea" id="RHEA-COMP:9926"/>
        <dbReference type="ChEBI" id="CHEBI:15378"/>
        <dbReference type="ChEBI" id="CHEBI:57783"/>
        <dbReference type="ChEBI" id="CHEBI:58349"/>
        <dbReference type="ChEBI" id="CHEBI:78784"/>
        <dbReference type="ChEBI" id="CHEBI:78785"/>
        <dbReference type="EC" id="1.3.1.104"/>
    </reaction>
</comment>
<dbReference type="FunFam" id="3.40.50.720:FF:000112">
    <property type="entry name" value="Enoyl-[acyl-carrier-protein] reductase 1, mitochondrial"/>
    <property type="match status" value="1"/>
</dbReference>
<dbReference type="InterPro" id="IPR036291">
    <property type="entry name" value="NAD(P)-bd_dom_sf"/>
</dbReference>
<evidence type="ECO:0000256" key="9">
    <source>
        <dbReference type="ARBA" id="ARBA00023128"/>
    </source>
</evidence>
<keyword evidence="3" id="KW-0444">Lipid biosynthesis</keyword>
<organism evidence="16 17">
    <name type="scientific">Pieris brassicae</name>
    <name type="common">White butterfly</name>
    <name type="synonym">Large white butterfly</name>
    <dbReference type="NCBI Taxonomy" id="7116"/>
    <lineage>
        <taxon>Eukaryota</taxon>
        <taxon>Metazoa</taxon>
        <taxon>Ecdysozoa</taxon>
        <taxon>Arthropoda</taxon>
        <taxon>Hexapoda</taxon>
        <taxon>Insecta</taxon>
        <taxon>Pterygota</taxon>
        <taxon>Neoptera</taxon>
        <taxon>Endopterygota</taxon>
        <taxon>Lepidoptera</taxon>
        <taxon>Glossata</taxon>
        <taxon>Ditrysia</taxon>
        <taxon>Papilionoidea</taxon>
        <taxon>Pieridae</taxon>
        <taxon>Pierinae</taxon>
        <taxon>Pieris</taxon>
    </lineage>
</organism>
<dbReference type="SMART" id="SM00829">
    <property type="entry name" value="PKS_ER"/>
    <property type="match status" value="1"/>
</dbReference>
<sequence length="640" mass="71320">MKIMTILYKASLNILKPKQFSYHVPIWNQQHRNLMSRQLVYNEFGDPLHVVKYRECEVPPLGKQDVLVRMLAAPVNPADINTIQGKYPVKVSLPSIPGNEGVGLVEQVGSEVKDLNKGNKVILTTSLQGTWRDVGVFPRSSLTVVPDTLGDVEAATLTVNPCTAFRMLCDFVCLKKDDVVIQNGGNSACGQNVIQICKSWGVKTVNIVRNRPEINDLKAYLTSLGATYVFTEEELRSIQIFKGEVKKPLLALNCVGGKSGAQLLRYMDHGGTMVTYGGMSREPVIAPTSAFIFKDMSCRGFWMTAWNKKASSEAREQMLGEIIKLMLSKELKAPIHKLTKFKDYPEVLKNSLAPQGFAGRYRKLPKLPTVPGDEGVGNVVEIGSHVCTVEPGERVVLTSRMLGTWRYYGIYNERDVHVISPKLELPEACMLTIAPCMAYRMIRDFSRLKPGDTIIQNAANSPCGQSVVQLCKSWGLQTINIVANHCGYDAVKKNLMSLGATAVYTIDEAETISTFNTSLTRPVLAFNCLGGRFEDIMLKLLERDGTIVYYGCAYDLPMVKSCLRPDLSFNIFHLADWNSRATPIEIDVMMNNIVNLMVTGEFKAPIYQALELKNFVHALRHTVHCEAFSTVNYVFDFTMP</sequence>
<gene>
    <name evidence="16" type="ORF">PIBRA_LOCUS6716</name>
</gene>
<keyword evidence="17" id="KW-1185">Reference proteome</keyword>
<reference evidence="16" key="1">
    <citation type="submission" date="2022-05" db="EMBL/GenBank/DDBJ databases">
        <authorList>
            <person name="Okamura Y."/>
        </authorList>
    </citation>
    <scope>NUCLEOTIDE SEQUENCE</scope>
</reference>
<dbReference type="SUPFAM" id="SSF50129">
    <property type="entry name" value="GroES-like"/>
    <property type="match status" value="2"/>
</dbReference>
<evidence type="ECO:0000256" key="4">
    <source>
        <dbReference type="ARBA" id="ARBA00022832"/>
    </source>
</evidence>
<keyword evidence="5" id="KW-0521">NADP</keyword>
<dbReference type="CDD" id="cd08290">
    <property type="entry name" value="ETR"/>
    <property type="match status" value="2"/>
</dbReference>
<dbReference type="PANTHER" id="PTHR43981">
    <property type="entry name" value="ENOYL-[ACYL-CARRIER-PROTEIN] REDUCTASE, MITOCHONDRIAL"/>
    <property type="match status" value="1"/>
</dbReference>
<protein>
    <recommendedName>
        <fullName evidence="12">Enoyl-[acyl-carrier-protein] reductase, mitochondrial</fullName>
        <ecNumber evidence="11">1.3.1.104</ecNumber>
    </recommendedName>
    <alternativeName>
        <fullName evidence="13">2-enoyl thioester reductase</fullName>
    </alternativeName>
</protein>
<keyword evidence="8" id="KW-0443">Lipid metabolism</keyword>
<evidence type="ECO:0000313" key="16">
    <source>
        <dbReference type="EMBL" id="CAH4030033.1"/>
    </source>
</evidence>
<keyword evidence="7" id="KW-0560">Oxidoreductase</keyword>
<dbReference type="InterPro" id="IPR051034">
    <property type="entry name" value="Mito_Enoyl-ACP_Reductase"/>
</dbReference>
<accession>A0A9P0TE92</accession>
<dbReference type="Gene3D" id="3.40.50.720">
    <property type="entry name" value="NAD(P)-binding Rossmann-like Domain"/>
    <property type="match status" value="2"/>
</dbReference>
<dbReference type="GO" id="GO:0141148">
    <property type="term" value="F:enoyl-[acyl-carrier-protein] reductase (NADPH) activity"/>
    <property type="evidence" value="ECO:0007669"/>
    <property type="project" value="UniProtKB-EC"/>
</dbReference>
<evidence type="ECO:0000256" key="10">
    <source>
        <dbReference type="ARBA" id="ARBA00023160"/>
    </source>
</evidence>
<dbReference type="EMBL" id="CALOZG010000010">
    <property type="protein sequence ID" value="CAH4030033.1"/>
    <property type="molecule type" value="Genomic_DNA"/>
</dbReference>
<evidence type="ECO:0000256" key="2">
    <source>
        <dbReference type="ARBA" id="ARBA00010371"/>
    </source>
</evidence>
<evidence type="ECO:0000256" key="13">
    <source>
        <dbReference type="ARBA" id="ARBA00042123"/>
    </source>
</evidence>
<comment type="caution">
    <text evidence="16">The sequence shown here is derived from an EMBL/GenBank/DDBJ whole genome shotgun (WGS) entry which is preliminary data.</text>
</comment>
<keyword evidence="9" id="KW-0496">Mitochondrion</keyword>
<dbReference type="SUPFAM" id="SSF51735">
    <property type="entry name" value="NAD(P)-binding Rossmann-fold domains"/>
    <property type="match status" value="2"/>
</dbReference>
<comment type="similarity">
    <text evidence="2">Belongs to the zinc-containing alcohol dehydrogenase family. Quinone oxidoreductase subfamily.</text>
</comment>